<gene>
    <name evidence="1" type="ORF">H0H81_010415</name>
</gene>
<keyword evidence="2" id="KW-1185">Reference proteome</keyword>
<protein>
    <submittedName>
        <fullName evidence="1">Uncharacterized protein</fullName>
    </submittedName>
</protein>
<dbReference type="Proteomes" id="UP000717328">
    <property type="component" value="Unassembled WGS sequence"/>
</dbReference>
<dbReference type="GO" id="GO:0003677">
    <property type="term" value="F:DNA binding"/>
    <property type="evidence" value="ECO:0007669"/>
    <property type="project" value="InterPro"/>
</dbReference>
<evidence type="ECO:0000313" key="1">
    <source>
        <dbReference type="EMBL" id="KAG5650958.1"/>
    </source>
</evidence>
<reference evidence="1" key="2">
    <citation type="submission" date="2021-10" db="EMBL/GenBank/DDBJ databases">
        <title>Phylogenomics reveals ancestral predisposition of the termite-cultivated fungus Termitomyces towards a domesticated lifestyle.</title>
        <authorList>
            <person name="Auxier B."/>
            <person name="Grum-Grzhimaylo A."/>
            <person name="Cardenas M.E."/>
            <person name="Lodge J.D."/>
            <person name="Laessoe T."/>
            <person name="Pedersen O."/>
            <person name="Smith M.E."/>
            <person name="Kuyper T.W."/>
            <person name="Franco-Molano E.A."/>
            <person name="Baroni T.J."/>
            <person name="Aanen D.K."/>
        </authorList>
    </citation>
    <scope>NUCLEOTIDE SEQUENCE</scope>
    <source>
        <strain evidence="1">D49</strain>
    </source>
</reference>
<dbReference type="GO" id="GO:0006310">
    <property type="term" value="P:DNA recombination"/>
    <property type="evidence" value="ECO:0007669"/>
    <property type="project" value="InterPro"/>
</dbReference>
<dbReference type="OrthoDB" id="3163890at2759"/>
<proteinExistence type="predicted"/>
<accession>A0A9P7GLZ5</accession>
<name>A0A9P7GLZ5_9AGAR</name>
<dbReference type="GO" id="GO:0015074">
    <property type="term" value="P:DNA integration"/>
    <property type="evidence" value="ECO:0007669"/>
    <property type="project" value="InterPro"/>
</dbReference>
<dbReference type="EMBL" id="JABCKI010000327">
    <property type="protein sequence ID" value="KAG5650958.1"/>
    <property type="molecule type" value="Genomic_DNA"/>
</dbReference>
<evidence type="ECO:0000313" key="2">
    <source>
        <dbReference type="Proteomes" id="UP000717328"/>
    </source>
</evidence>
<dbReference type="Gene3D" id="1.10.443.10">
    <property type="entry name" value="Intergrase catalytic core"/>
    <property type="match status" value="1"/>
</dbReference>
<dbReference type="InterPro" id="IPR013762">
    <property type="entry name" value="Integrase-like_cat_sf"/>
</dbReference>
<sequence>MSSTVNHATLSLAGLSIALSPENEWERPSMDDIVDDIEGEQEASAAAEAFAGILDANISSQSDHGDTSQLHNQAKKLAALDDTIFNASKGVTEKTDSEYKGQMKRCVDFLVQQNLIGENDPFFGSRPLENTPSLIVAWIMNSCDEINLDGSVKPKDVVRDTYAHAQKMRASMTYAFGWIHGLGSLPWHQSETSGKMLGNPSVSNTVSSYMTHQFGEIKPFYLHLLPSSEAHLCPVRAFAEWNATAEITEGFVFRRITSGDRVSMSDTAMTTEQFLEFFRNNLLDVDIDHYPYGTHSFCRGGCQYLASCCRWPLRKICEWGGWSTEFTSMTIVKYLISWNDDPTLLREDYFNPNIAPALRCFACGRTCHCS</sequence>
<reference evidence="1" key="1">
    <citation type="submission" date="2021-02" db="EMBL/GenBank/DDBJ databases">
        <authorList>
            <person name="Nieuwenhuis M."/>
            <person name="Van De Peppel L.J.J."/>
        </authorList>
    </citation>
    <scope>NUCLEOTIDE SEQUENCE</scope>
    <source>
        <strain evidence="1">D49</strain>
    </source>
</reference>
<organism evidence="1 2">
    <name type="scientific">Sphagnurus paluster</name>
    <dbReference type="NCBI Taxonomy" id="117069"/>
    <lineage>
        <taxon>Eukaryota</taxon>
        <taxon>Fungi</taxon>
        <taxon>Dikarya</taxon>
        <taxon>Basidiomycota</taxon>
        <taxon>Agaricomycotina</taxon>
        <taxon>Agaricomycetes</taxon>
        <taxon>Agaricomycetidae</taxon>
        <taxon>Agaricales</taxon>
        <taxon>Tricholomatineae</taxon>
        <taxon>Lyophyllaceae</taxon>
        <taxon>Sphagnurus</taxon>
    </lineage>
</organism>
<dbReference type="AlphaFoldDB" id="A0A9P7GLZ5"/>
<comment type="caution">
    <text evidence="1">The sequence shown here is derived from an EMBL/GenBank/DDBJ whole genome shotgun (WGS) entry which is preliminary data.</text>
</comment>